<evidence type="ECO:0000313" key="3">
    <source>
        <dbReference type="Proteomes" id="UP000031668"/>
    </source>
</evidence>
<feature type="compositionally biased region" description="Polar residues" evidence="1">
    <location>
        <begin position="1"/>
        <end position="12"/>
    </location>
</feature>
<dbReference type="AlphaFoldDB" id="A0A0C2IKZ7"/>
<evidence type="ECO:0000313" key="2">
    <source>
        <dbReference type="EMBL" id="KII66094.1"/>
    </source>
</evidence>
<proteinExistence type="predicted"/>
<organism evidence="2 3">
    <name type="scientific">Thelohanellus kitauei</name>
    <name type="common">Myxosporean</name>
    <dbReference type="NCBI Taxonomy" id="669202"/>
    <lineage>
        <taxon>Eukaryota</taxon>
        <taxon>Metazoa</taxon>
        <taxon>Cnidaria</taxon>
        <taxon>Myxozoa</taxon>
        <taxon>Myxosporea</taxon>
        <taxon>Bivalvulida</taxon>
        <taxon>Platysporina</taxon>
        <taxon>Myxobolidae</taxon>
        <taxon>Thelohanellus</taxon>
    </lineage>
</organism>
<accession>A0A0C2IKZ7</accession>
<feature type="region of interest" description="Disordered" evidence="1">
    <location>
        <begin position="1"/>
        <end position="26"/>
    </location>
</feature>
<dbReference type="EMBL" id="JWZT01003610">
    <property type="protein sequence ID" value="KII66094.1"/>
    <property type="molecule type" value="Genomic_DNA"/>
</dbReference>
<sequence>MESQDDNITVEQSGIRPRSQTHLDHSPEVHAADELDAWCDVSGVIGWTSRCTTSADSQTLDQESDNFMGTLKEATVIQEVVGDGRRNAVLLKRSSCHTFLKLTRSWQLAAFSHYRKIRVDAVKPKDNGKDDGKNCRGERVFVKDVYRALITTMSDTQSAKDDANTDDPFEVCADV</sequence>
<name>A0A0C2IKZ7_THEKT</name>
<evidence type="ECO:0000256" key="1">
    <source>
        <dbReference type="SAM" id="MobiDB-lite"/>
    </source>
</evidence>
<dbReference type="Proteomes" id="UP000031668">
    <property type="component" value="Unassembled WGS sequence"/>
</dbReference>
<protein>
    <submittedName>
        <fullName evidence="2">Uncharacterized protein</fullName>
    </submittedName>
</protein>
<comment type="caution">
    <text evidence="2">The sequence shown here is derived from an EMBL/GenBank/DDBJ whole genome shotgun (WGS) entry which is preliminary data.</text>
</comment>
<gene>
    <name evidence="2" type="ORF">RF11_08919</name>
</gene>
<keyword evidence="3" id="KW-1185">Reference proteome</keyword>
<reference evidence="2 3" key="1">
    <citation type="journal article" date="2014" name="Genome Biol. Evol.">
        <title>The genome of the myxosporean Thelohanellus kitauei shows adaptations to nutrient acquisition within its fish host.</title>
        <authorList>
            <person name="Yang Y."/>
            <person name="Xiong J."/>
            <person name="Zhou Z."/>
            <person name="Huo F."/>
            <person name="Miao W."/>
            <person name="Ran C."/>
            <person name="Liu Y."/>
            <person name="Zhang J."/>
            <person name="Feng J."/>
            <person name="Wang M."/>
            <person name="Wang M."/>
            <person name="Wang L."/>
            <person name="Yao B."/>
        </authorList>
    </citation>
    <scope>NUCLEOTIDE SEQUENCE [LARGE SCALE GENOMIC DNA]</scope>
    <source>
        <strain evidence="2">Wuqing</strain>
    </source>
</reference>